<dbReference type="AlphaFoldDB" id="A0A1X2IFT0"/>
<feature type="region of interest" description="Disordered" evidence="1">
    <location>
        <begin position="39"/>
        <end position="107"/>
    </location>
</feature>
<name>A0A1X2IFT0_9FUNG</name>
<protein>
    <submittedName>
        <fullName evidence="2">Uncharacterized protein</fullName>
    </submittedName>
</protein>
<feature type="compositionally biased region" description="Basic and acidic residues" evidence="1">
    <location>
        <begin position="39"/>
        <end position="49"/>
    </location>
</feature>
<keyword evidence="3" id="KW-1185">Reference proteome</keyword>
<organism evidence="2 3">
    <name type="scientific">Absidia repens</name>
    <dbReference type="NCBI Taxonomy" id="90262"/>
    <lineage>
        <taxon>Eukaryota</taxon>
        <taxon>Fungi</taxon>
        <taxon>Fungi incertae sedis</taxon>
        <taxon>Mucoromycota</taxon>
        <taxon>Mucoromycotina</taxon>
        <taxon>Mucoromycetes</taxon>
        <taxon>Mucorales</taxon>
        <taxon>Cunninghamellaceae</taxon>
        <taxon>Absidia</taxon>
    </lineage>
</organism>
<gene>
    <name evidence="2" type="ORF">BCR42DRAFT_415615</name>
</gene>
<sequence length="107" mass="12128">MGCCVSTEEVTIHEVVFDERGIARRVPKGQGTHLIHVHQDQETDIEKKTRPPGMMLPSEYNKMEPPTPLSKPETAYHPKPPGTRKTTITKPSVTSKRVQPIRWTEKS</sequence>
<evidence type="ECO:0000256" key="1">
    <source>
        <dbReference type="SAM" id="MobiDB-lite"/>
    </source>
</evidence>
<evidence type="ECO:0000313" key="3">
    <source>
        <dbReference type="Proteomes" id="UP000193560"/>
    </source>
</evidence>
<proteinExistence type="predicted"/>
<comment type="caution">
    <text evidence="2">The sequence shown here is derived from an EMBL/GenBank/DDBJ whole genome shotgun (WGS) entry which is preliminary data.</text>
</comment>
<accession>A0A1X2IFT0</accession>
<evidence type="ECO:0000313" key="2">
    <source>
        <dbReference type="EMBL" id="ORZ15631.1"/>
    </source>
</evidence>
<reference evidence="2 3" key="1">
    <citation type="submission" date="2016-07" db="EMBL/GenBank/DDBJ databases">
        <title>Pervasive Adenine N6-methylation of Active Genes in Fungi.</title>
        <authorList>
            <consortium name="DOE Joint Genome Institute"/>
            <person name="Mondo S.J."/>
            <person name="Dannebaum R.O."/>
            <person name="Kuo R.C."/>
            <person name="Labutti K."/>
            <person name="Haridas S."/>
            <person name="Kuo A."/>
            <person name="Salamov A."/>
            <person name="Ahrendt S.R."/>
            <person name="Lipzen A."/>
            <person name="Sullivan W."/>
            <person name="Andreopoulos W.B."/>
            <person name="Clum A."/>
            <person name="Lindquist E."/>
            <person name="Daum C."/>
            <person name="Ramamoorthy G.K."/>
            <person name="Gryganskyi A."/>
            <person name="Culley D."/>
            <person name="Magnuson J.K."/>
            <person name="James T.Y."/>
            <person name="O'Malley M.A."/>
            <person name="Stajich J.E."/>
            <person name="Spatafora J.W."/>
            <person name="Visel A."/>
            <person name="Grigoriev I.V."/>
        </authorList>
    </citation>
    <scope>NUCLEOTIDE SEQUENCE [LARGE SCALE GENOMIC DNA]</scope>
    <source>
        <strain evidence="2 3">NRRL 1336</strain>
    </source>
</reference>
<dbReference type="OrthoDB" id="2366000at2759"/>
<feature type="compositionally biased region" description="Polar residues" evidence="1">
    <location>
        <begin position="84"/>
        <end position="97"/>
    </location>
</feature>
<dbReference type="Proteomes" id="UP000193560">
    <property type="component" value="Unassembled WGS sequence"/>
</dbReference>
<dbReference type="EMBL" id="MCGE01000012">
    <property type="protein sequence ID" value="ORZ15631.1"/>
    <property type="molecule type" value="Genomic_DNA"/>
</dbReference>